<evidence type="ECO:0000313" key="6">
    <source>
        <dbReference type="Proteomes" id="UP000561045"/>
    </source>
</evidence>
<organism evidence="5 6">
    <name type="scientific">Niveibacterium umoris</name>
    <dbReference type="NCBI Taxonomy" id="1193620"/>
    <lineage>
        <taxon>Bacteria</taxon>
        <taxon>Pseudomonadati</taxon>
        <taxon>Pseudomonadota</taxon>
        <taxon>Betaproteobacteria</taxon>
        <taxon>Rhodocyclales</taxon>
        <taxon>Rhodocyclaceae</taxon>
        <taxon>Niveibacterium</taxon>
    </lineage>
</organism>
<gene>
    <name evidence="5" type="ORF">GGR36_001965</name>
</gene>
<feature type="chain" id="PRO_5032435928" evidence="3">
    <location>
        <begin position="24"/>
        <end position="372"/>
    </location>
</feature>
<dbReference type="PANTHER" id="PTHR47235">
    <property type="entry name" value="BLR6548 PROTEIN"/>
    <property type="match status" value="1"/>
</dbReference>
<dbReference type="CDD" id="cd06326">
    <property type="entry name" value="PBP1_ABC_ligand_binding-like"/>
    <property type="match status" value="1"/>
</dbReference>
<sequence>MGRSLKALVVALALGGVALQASAEDLVVLQVAPGATKEGSVGWQLQMGAKSWFDEVNVRGGVGGKQIKLVAVDEGNDISAQTKSLIKEHQPAALFGFVGAAPVVKLVADKVLDTAQVPLVGAHTGAAVVAADKNASMVFLTRATYADEVDKVMKQLATIGIRKFVVFHSEDQAGLEYRDLAKAVAAKQNQTVEAVIAQPKDLSKIAPLADAVVAKEHQAVLLAVEAPAAAAFVKRYREQGGSGQIVGMSTVEGVRLAETAGPKASRGVALAQVAPNPRNESYAVVREFTTNYRKYGPYTEEPTQAMMEGYLAAKVITEGLKRAGGKSGLARGIGSISGFDVGGVSFTYGGASRSGSKYVEMSVIDKEGRVTR</sequence>
<dbReference type="RefSeq" id="WP_183634444.1">
    <property type="nucleotide sequence ID" value="NZ_BAABLE010000011.1"/>
</dbReference>
<dbReference type="EMBL" id="JACIET010000001">
    <property type="protein sequence ID" value="MBB4012657.1"/>
    <property type="molecule type" value="Genomic_DNA"/>
</dbReference>
<evidence type="ECO:0000256" key="3">
    <source>
        <dbReference type="SAM" id="SignalP"/>
    </source>
</evidence>
<reference evidence="5 6" key="1">
    <citation type="submission" date="2020-08" db="EMBL/GenBank/DDBJ databases">
        <title>Genomic Encyclopedia of Type Strains, Phase IV (KMG-IV): sequencing the most valuable type-strain genomes for metagenomic binning, comparative biology and taxonomic classification.</title>
        <authorList>
            <person name="Goeker M."/>
        </authorList>
    </citation>
    <scope>NUCLEOTIDE SEQUENCE [LARGE SCALE GENOMIC DNA]</scope>
    <source>
        <strain evidence="5 6">DSM 106739</strain>
    </source>
</reference>
<dbReference type="Gene3D" id="3.40.50.2300">
    <property type="match status" value="2"/>
</dbReference>
<dbReference type="InterPro" id="IPR028081">
    <property type="entry name" value="Leu-bd"/>
</dbReference>
<evidence type="ECO:0000256" key="2">
    <source>
        <dbReference type="ARBA" id="ARBA00022729"/>
    </source>
</evidence>
<protein>
    <submittedName>
        <fullName evidence="5">ABC-type branched-subunit amino acid transport system substrate-binding protein</fullName>
    </submittedName>
</protein>
<feature type="domain" description="Leucine-binding protein" evidence="4">
    <location>
        <begin position="40"/>
        <end position="326"/>
    </location>
</feature>
<accession>A0A840BQF9</accession>
<evidence type="ECO:0000259" key="4">
    <source>
        <dbReference type="Pfam" id="PF13458"/>
    </source>
</evidence>
<dbReference type="Proteomes" id="UP000561045">
    <property type="component" value="Unassembled WGS sequence"/>
</dbReference>
<comment type="similarity">
    <text evidence="1">Belongs to the leucine-binding protein family.</text>
</comment>
<evidence type="ECO:0000313" key="5">
    <source>
        <dbReference type="EMBL" id="MBB4012657.1"/>
    </source>
</evidence>
<keyword evidence="2 3" id="KW-0732">Signal</keyword>
<dbReference type="SUPFAM" id="SSF53822">
    <property type="entry name" value="Periplasmic binding protein-like I"/>
    <property type="match status" value="1"/>
</dbReference>
<proteinExistence type="inferred from homology"/>
<keyword evidence="6" id="KW-1185">Reference proteome</keyword>
<name>A0A840BQF9_9RHOO</name>
<dbReference type="Pfam" id="PF13458">
    <property type="entry name" value="Peripla_BP_6"/>
    <property type="match status" value="1"/>
</dbReference>
<dbReference type="PANTHER" id="PTHR47235:SF1">
    <property type="entry name" value="BLR6548 PROTEIN"/>
    <property type="match status" value="1"/>
</dbReference>
<dbReference type="InterPro" id="IPR028082">
    <property type="entry name" value="Peripla_BP_I"/>
</dbReference>
<evidence type="ECO:0000256" key="1">
    <source>
        <dbReference type="ARBA" id="ARBA00010062"/>
    </source>
</evidence>
<comment type="caution">
    <text evidence="5">The sequence shown here is derived from an EMBL/GenBank/DDBJ whole genome shotgun (WGS) entry which is preliminary data.</text>
</comment>
<feature type="signal peptide" evidence="3">
    <location>
        <begin position="1"/>
        <end position="23"/>
    </location>
</feature>
<dbReference type="AlphaFoldDB" id="A0A840BQF9"/>